<dbReference type="AlphaFoldDB" id="A0A926KJH0"/>
<proteinExistence type="predicted"/>
<dbReference type="EMBL" id="JACVVD010000001">
    <property type="protein sequence ID" value="MBD0378735.1"/>
    <property type="molecule type" value="Genomic_DNA"/>
</dbReference>
<sequence length="420" mass="46617">MRWGKLSDHSWKAIAAEAVQNGRDVIGMHLTITDGSGKTMDGITDELVAALQSLIYTLDDRWKGNRRKPPAVVLGDNAFYETARGHNSIRLASYGTADLFGITPATRAAAGMAQLISDTRDLEILRKRLVMMPVNTVLAYERFLKTLLKIPASVYMEWAAPNGEQKSADLNGQQLQRGCAYINEVTVSAVSIHVKGSLTAMNLAKRTFHMESEDGHFYKGRLSDGVRQQYALEDNIIVLPVKAEAVIERRTTFQASINTESFVDTLIELDTDVGLDVQETLYSLKVLFGRLDAFAERDNDFVSSPGISIADYTQLSEVIDELVYSNPLKGARRALDPADVMETHDLLAAGRPIFRLVKFSTQMLPVNDDYTDEYNLSLKDAAHWKGSGELTKHFAAAYPDILKLLVRMSNMIHALEEAAK</sequence>
<protein>
    <submittedName>
        <fullName evidence="1">Uncharacterized protein</fullName>
    </submittedName>
</protein>
<evidence type="ECO:0000313" key="2">
    <source>
        <dbReference type="Proteomes" id="UP000650466"/>
    </source>
</evidence>
<organism evidence="1 2">
    <name type="scientific">Paenibacillus sedimenti</name>
    <dbReference type="NCBI Taxonomy" id="2770274"/>
    <lineage>
        <taxon>Bacteria</taxon>
        <taxon>Bacillati</taxon>
        <taxon>Bacillota</taxon>
        <taxon>Bacilli</taxon>
        <taxon>Bacillales</taxon>
        <taxon>Paenibacillaceae</taxon>
        <taxon>Paenibacillus</taxon>
    </lineage>
</organism>
<reference evidence="1" key="1">
    <citation type="submission" date="2020-09" db="EMBL/GenBank/DDBJ databases">
        <title>Draft Genome Sequence of Paenibacillus sp. WST5.</title>
        <authorList>
            <person name="Bao Z."/>
        </authorList>
    </citation>
    <scope>NUCLEOTIDE SEQUENCE</scope>
    <source>
        <strain evidence="1">WST5</strain>
    </source>
</reference>
<keyword evidence="2" id="KW-1185">Reference proteome</keyword>
<gene>
    <name evidence="1" type="ORF">ICC18_01185</name>
</gene>
<name>A0A926KJH0_9BACL</name>
<dbReference type="Proteomes" id="UP000650466">
    <property type="component" value="Unassembled WGS sequence"/>
</dbReference>
<accession>A0A926KJH0</accession>
<comment type="caution">
    <text evidence="1">The sequence shown here is derived from an EMBL/GenBank/DDBJ whole genome shotgun (WGS) entry which is preliminary data.</text>
</comment>
<evidence type="ECO:0000313" key="1">
    <source>
        <dbReference type="EMBL" id="MBD0378735.1"/>
    </source>
</evidence>